<dbReference type="AlphaFoldDB" id="A0A5P8I4L8"/>
<evidence type="ECO:0000313" key="2">
    <source>
        <dbReference type="EMBL" id="QFQ66892.1"/>
    </source>
</evidence>
<dbReference type="SUPFAM" id="SSF52540">
    <property type="entry name" value="P-loop containing nucleoside triphosphate hydrolases"/>
    <property type="match status" value="1"/>
</dbReference>
<keyword evidence="1" id="KW-1133">Transmembrane helix</keyword>
<dbReference type="Gene3D" id="3.40.50.300">
    <property type="entry name" value="P-loop containing nucleotide triphosphate hydrolases"/>
    <property type="match status" value="1"/>
</dbReference>
<organism evidence="2">
    <name type="scientific">Schmidtea mediterranea</name>
    <name type="common">Freshwater planarian flatworm</name>
    <dbReference type="NCBI Taxonomy" id="79327"/>
    <lineage>
        <taxon>Eukaryota</taxon>
        <taxon>Metazoa</taxon>
        <taxon>Spiralia</taxon>
        <taxon>Lophotrochozoa</taxon>
        <taxon>Platyhelminthes</taxon>
        <taxon>Rhabditophora</taxon>
        <taxon>Seriata</taxon>
        <taxon>Tricladida</taxon>
        <taxon>Continenticola</taxon>
        <taxon>Geoplanoidea</taxon>
        <taxon>Dugesiidae</taxon>
        <taxon>Schmidtea</taxon>
    </lineage>
</organism>
<accession>A0A5P8I4L8</accession>
<evidence type="ECO:0000256" key="1">
    <source>
        <dbReference type="SAM" id="Phobius"/>
    </source>
</evidence>
<keyword evidence="1" id="KW-0472">Membrane</keyword>
<dbReference type="InterPro" id="IPR027417">
    <property type="entry name" value="P-loop_NTPase"/>
</dbReference>
<dbReference type="PANTHER" id="PTHR36978">
    <property type="entry name" value="P-LOOP CONTAINING NUCLEOTIDE TRIPHOSPHATE HYDROLASE"/>
    <property type="match status" value="1"/>
</dbReference>
<evidence type="ECO:0008006" key="3">
    <source>
        <dbReference type="Google" id="ProtNLM"/>
    </source>
</evidence>
<protein>
    <recommendedName>
        <fullName evidence="3">NAD dependent epimerase/dehydratase</fullName>
    </recommendedName>
</protein>
<name>A0A5P8I4L8_SCHMD</name>
<dbReference type="EMBL" id="MN305298">
    <property type="protein sequence ID" value="QFQ66892.1"/>
    <property type="molecule type" value="mRNA"/>
</dbReference>
<dbReference type="InterPro" id="IPR040632">
    <property type="entry name" value="Sulfotransfer_4"/>
</dbReference>
<proteinExistence type="evidence at transcript level"/>
<feature type="transmembrane region" description="Helical" evidence="1">
    <location>
        <begin position="230"/>
        <end position="252"/>
    </location>
</feature>
<sequence>MNHRKNEILVIGAGQMRTGTFSLKFALEKLYNRPCYHMAEILNHHKDHVKLWISVFDSGKMNEKTAGKIFSDYSATVDFPSAAVYKDLMEIYPNAKVVLTTRNSDDWVKSVKSTTLRNNMKTSFVHKILFYFNLGTEFPVMLDKMYLKAYKEPFDALRTDDELLKQCYEEFNEEVRKYVPKERLLEFNAKEGWEPLCRFLNLPVPNEPYPFVNTTKDFQRNVRGMMLKSVIRSGLVLSLTIGCLSLIIKHIYDKYF</sequence>
<dbReference type="OrthoDB" id="272681at2759"/>
<reference evidence="2" key="1">
    <citation type="journal article" date="2019" name="PLoS Genet.">
        <title>A small set of conserved genes, including sp5 and Hox, are activated by Wnt signaling in the posterior of planarians and acoels.</title>
        <authorList>
            <person name="Tewari A.G."/>
            <person name="Owen J.H."/>
            <person name="Petersen C.P."/>
            <person name="Wagner D.E."/>
            <person name="Reddien P.W."/>
        </authorList>
    </citation>
    <scope>NUCLEOTIDE SEQUENCE</scope>
</reference>
<dbReference type="Pfam" id="PF17784">
    <property type="entry name" value="Sulfotransfer_4"/>
    <property type="match status" value="1"/>
</dbReference>
<keyword evidence="1" id="KW-0812">Transmembrane</keyword>
<dbReference type="PANTHER" id="PTHR36978:SF4">
    <property type="entry name" value="P-LOOP CONTAINING NUCLEOSIDE TRIPHOSPHATE HYDROLASE PROTEIN"/>
    <property type="match status" value="1"/>
</dbReference>